<dbReference type="Pfam" id="PF13600">
    <property type="entry name" value="DUF4140"/>
    <property type="match status" value="1"/>
</dbReference>
<dbReference type="Proteomes" id="UP000315344">
    <property type="component" value="Unassembled WGS sequence"/>
</dbReference>
<dbReference type="PANTHER" id="PTHR31005">
    <property type="entry name" value="DUF4139 DOMAIN-CONTAINING PROTEIN"/>
    <property type="match status" value="1"/>
</dbReference>
<reference evidence="5 6" key="1">
    <citation type="journal article" date="2017" name="Nat. Commun.">
        <title>In situ click chemistry generation of cyclooxygenase-2 inhibitors.</title>
        <authorList>
            <person name="Bhardwaj A."/>
            <person name="Kaur J."/>
            <person name="Wuest M."/>
            <person name="Wuest F."/>
        </authorList>
    </citation>
    <scope>NUCLEOTIDE SEQUENCE [LARGE SCALE GENOMIC DNA]</scope>
    <source>
        <strain evidence="5">S2_012_000_R3_94</strain>
    </source>
</reference>
<dbReference type="NCBIfam" id="TIGR02231">
    <property type="entry name" value="mucoidy inhibitor MuiA family protein"/>
    <property type="match status" value="1"/>
</dbReference>
<accession>A0A533ICJ0</accession>
<dbReference type="Pfam" id="PF13598">
    <property type="entry name" value="DUF4139"/>
    <property type="match status" value="1"/>
</dbReference>
<name>A0A533ICJ0_PARDE</name>
<dbReference type="EMBL" id="VAFL01000002">
    <property type="protein sequence ID" value="TKW68284.1"/>
    <property type="molecule type" value="Genomic_DNA"/>
</dbReference>
<comment type="caution">
    <text evidence="5">The sequence shown here is derived from an EMBL/GenBank/DDBJ whole genome shotgun (WGS) entry which is preliminary data.</text>
</comment>
<dbReference type="InterPro" id="IPR037291">
    <property type="entry name" value="DUF4139"/>
</dbReference>
<evidence type="ECO:0000256" key="1">
    <source>
        <dbReference type="SAM" id="Coils"/>
    </source>
</evidence>
<evidence type="ECO:0000259" key="4">
    <source>
        <dbReference type="Pfam" id="PF13600"/>
    </source>
</evidence>
<sequence>MRYLLCTAIFIAAGPALSDVIEMTAAPVAVTLYPQGASVTRVAAQDVPDGVHQIVIPGLPAGTDPNSLRVNAKGVTLGAFSLQTARALPEAVTDRAEVTAARDEVFRLEREMRDRDAEVEALRAEIVAAEDMVTYLKWLATSDGAATGDVAALTDFVEARVLQARRNAVDAETRAQAAAQGRAQDQRALDAARRRLEALENPAEGQVALVLNVESQGAPAEIELISVSAEAGWRPVYDLRLAEEDRTLSLDRGLMVSQWTGEDWTGVRLTLSTARPSGQSAPAELSTRVLRFYDPEAGYADAVAEPVRASPATVESTLGASPAAERGLLRVQSAPTLAYHGSVVVYDYATPVDLRSGADELRLSLGQAPLPVDALVAEAVPARDSSAYLVVDTTNTLDEVILPGQATIYADGGMVGMTQLPLIPSGKEMTLGFGAIDGIVLERRTPQRAEGERGMIRRNNALEETVFLSAHNLTGRDYDLRLIDQVPVSEQEDLQINWTASVEPTETDPEGERGILVWELPLAGGEKREITLASSIRWPEGMVLQ</sequence>
<feature type="chain" id="PRO_5022159414" evidence="2">
    <location>
        <begin position="19"/>
        <end position="545"/>
    </location>
</feature>
<dbReference type="InterPro" id="IPR011935">
    <property type="entry name" value="CHP02231"/>
</dbReference>
<organism evidence="5 6">
    <name type="scientific">Paracoccus denitrificans</name>
    <dbReference type="NCBI Taxonomy" id="266"/>
    <lineage>
        <taxon>Bacteria</taxon>
        <taxon>Pseudomonadati</taxon>
        <taxon>Pseudomonadota</taxon>
        <taxon>Alphaproteobacteria</taxon>
        <taxon>Rhodobacterales</taxon>
        <taxon>Paracoccaceae</taxon>
        <taxon>Paracoccus</taxon>
    </lineage>
</organism>
<evidence type="ECO:0000256" key="2">
    <source>
        <dbReference type="SAM" id="SignalP"/>
    </source>
</evidence>
<protein>
    <submittedName>
        <fullName evidence="5">DUF4139 domain-containing protein</fullName>
    </submittedName>
</protein>
<dbReference type="InterPro" id="IPR025554">
    <property type="entry name" value="DUF4140"/>
</dbReference>
<feature type="signal peptide" evidence="2">
    <location>
        <begin position="1"/>
        <end position="18"/>
    </location>
</feature>
<dbReference type="AlphaFoldDB" id="A0A533ICJ0"/>
<feature type="domain" description="DUF4139" evidence="3">
    <location>
        <begin position="223"/>
        <end position="540"/>
    </location>
</feature>
<evidence type="ECO:0000259" key="3">
    <source>
        <dbReference type="Pfam" id="PF13598"/>
    </source>
</evidence>
<keyword evidence="2" id="KW-0732">Signal</keyword>
<feature type="domain" description="DUF4140" evidence="4">
    <location>
        <begin position="30"/>
        <end position="126"/>
    </location>
</feature>
<evidence type="ECO:0000313" key="6">
    <source>
        <dbReference type="Proteomes" id="UP000315344"/>
    </source>
</evidence>
<proteinExistence type="predicted"/>
<gene>
    <name evidence="5" type="ORF">DI616_04090</name>
</gene>
<evidence type="ECO:0000313" key="5">
    <source>
        <dbReference type="EMBL" id="TKW68284.1"/>
    </source>
</evidence>
<keyword evidence="1" id="KW-0175">Coiled coil</keyword>
<dbReference type="PANTHER" id="PTHR31005:SF8">
    <property type="entry name" value="DUF4139 DOMAIN-CONTAINING PROTEIN"/>
    <property type="match status" value="1"/>
</dbReference>
<feature type="coiled-coil region" evidence="1">
    <location>
        <begin position="105"/>
        <end position="132"/>
    </location>
</feature>